<protein>
    <submittedName>
        <fullName evidence="2">Regulatory protein</fullName>
    </submittedName>
</protein>
<feature type="region of interest" description="Disordered" evidence="1">
    <location>
        <begin position="75"/>
        <end position="99"/>
    </location>
</feature>
<dbReference type="AlphaFoldDB" id="A0A1H5VB42"/>
<name>A0A1H5VB42_9RHOO</name>
<evidence type="ECO:0000256" key="1">
    <source>
        <dbReference type="SAM" id="MobiDB-lite"/>
    </source>
</evidence>
<accession>A0A1H5VB42</accession>
<dbReference type="RefSeq" id="WP_075149494.1">
    <property type="nucleotide sequence ID" value="NZ_CP018839.1"/>
</dbReference>
<dbReference type="PANTHER" id="PTHR36154:SF1">
    <property type="entry name" value="DNA-BINDING TRANSCRIPTIONAL ACTIVATOR ALPA"/>
    <property type="match status" value="1"/>
</dbReference>
<proteinExistence type="predicted"/>
<organism evidence="2 3">
    <name type="scientific">Thauera chlorobenzoica</name>
    <dbReference type="NCBI Taxonomy" id="96773"/>
    <lineage>
        <taxon>Bacteria</taxon>
        <taxon>Pseudomonadati</taxon>
        <taxon>Pseudomonadota</taxon>
        <taxon>Betaproteobacteria</taxon>
        <taxon>Rhodocyclales</taxon>
        <taxon>Zoogloeaceae</taxon>
        <taxon>Thauera</taxon>
    </lineage>
</organism>
<dbReference type="InterPro" id="IPR052931">
    <property type="entry name" value="Prophage_regulatory_activator"/>
</dbReference>
<dbReference type="Gene3D" id="1.10.238.160">
    <property type="match status" value="1"/>
</dbReference>
<keyword evidence="3" id="KW-1185">Reference proteome</keyword>
<dbReference type="InterPro" id="IPR010260">
    <property type="entry name" value="AlpA"/>
</dbReference>
<reference evidence="2 3" key="1">
    <citation type="submission" date="2016-12" db="EMBL/GenBank/DDBJ databases">
        <title>Complete genome sequence of Thauera chlorobenzoica, a Betaproteobacterium degrading haloaromatics anaerobically to CO2 and halides.</title>
        <authorList>
            <person name="Goris T."/>
            <person name="Mergelsberg M."/>
            <person name="Boll M."/>
        </authorList>
    </citation>
    <scope>NUCLEOTIDE SEQUENCE [LARGE SCALE GENOMIC DNA]</scope>
    <source>
        <strain evidence="2 3">3CB1</strain>
    </source>
</reference>
<sequence length="99" mass="10920">MAAIKQSAPTILRRNQVEARTGLSRSTIYAKMRRNPKRPGDFDSTFPKPIAVGARAVGWIEAEIDAWLAAQIEKSRAQANESEQARRGGKRTDEAGAIR</sequence>
<gene>
    <name evidence="2" type="ORF">Tchl_3465</name>
</gene>
<dbReference type="Proteomes" id="UP000185739">
    <property type="component" value="Chromosome"/>
</dbReference>
<dbReference type="STRING" id="96773.Tchl_3465"/>
<dbReference type="OrthoDB" id="9182156at2"/>
<dbReference type="EMBL" id="CP018839">
    <property type="protein sequence ID" value="APR06265.1"/>
    <property type="molecule type" value="Genomic_DNA"/>
</dbReference>
<dbReference type="KEGG" id="tcl:Tchl_3465"/>
<evidence type="ECO:0000313" key="2">
    <source>
        <dbReference type="EMBL" id="APR06265.1"/>
    </source>
</evidence>
<dbReference type="PANTHER" id="PTHR36154">
    <property type="entry name" value="DNA-BINDING TRANSCRIPTIONAL ACTIVATOR ALPA"/>
    <property type="match status" value="1"/>
</dbReference>
<dbReference type="Pfam" id="PF05930">
    <property type="entry name" value="Phage_AlpA"/>
    <property type="match status" value="1"/>
</dbReference>
<feature type="compositionally biased region" description="Basic and acidic residues" evidence="1">
    <location>
        <begin position="83"/>
        <end position="99"/>
    </location>
</feature>
<evidence type="ECO:0000313" key="3">
    <source>
        <dbReference type="Proteomes" id="UP000185739"/>
    </source>
</evidence>